<protein>
    <submittedName>
        <fullName evidence="2">HD domain protein</fullName>
    </submittedName>
</protein>
<proteinExistence type="predicted"/>
<reference evidence="2" key="2">
    <citation type="submission" date="2013-09" db="EMBL/GenBank/DDBJ databases">
        <title>Draft genome sequence of Alistipes putredinis (DSM 17216).</title>
        <authorList>
            <person name="Sudarsanam P."/>
            <person name="Ley R."/>
            <person name="Guruge J."/>
            <person name="Turnbaugh P.J."/>
            <person name="Mahowald M."/>
            <person name="Liep D."/>
            <person name="Gordon J."/>
        </authorList>
    </citation>
    <scope>NUCLEOTIDE SEQUENCE</scope>
    <source>
        <strain evidence="2">DSM 17216</strain>
    </source>
</reference>
<dbReference type="EMBL" id="ABFK02000018">
    <property type="protein sequence ID" value="EDS03459.1"/>
    <property type="molecule type" value="Genomic_DNA"/>
</dbReference>
<dbReference type="eggNOG" id="COG1418">
    <property type="taxonomic scope" value="Bacteria"/>
</dbReference>
<evidence type="ECO:0000313" key="2">
    <source>
        <dbReference type="EMBL" id="EDS03459.1"/>
    </source>
</evidence>
<dbReference type="AlphaFoldDB" id="B0MVZ2"/>
<evidence type="ECO:0000313" key="3">
    <source>
        <dbReference type="Proteomes" id="UP000005819"/>
    </source>
</evidence>
<dbReference type="Pfam" id="PF01966">
    <property type="entry name" value="HD"/>
    <property type="match status" value="1"/>
</dbReference>
<dbReference type="SUPFAM" id="SSF109604">
    <property type="entry name" value="HD-domain/PDEase-like"/>
    <property type="match status" value="1"/>
</dbReference>
<dbReference type="HOGENOM" id="CLU_1302865_0_0_10"/>
<dbReference type="Gene3D" id="1.10.3210.10">
    <property type="entry name" value="Hypothetical protein af1432"/>
    <property type="match status" value="1"/>
</dbReference>
<dbReference type="Proteomes" id="UP000005819">
    <property type="component" value="Unassembled WGS sequence"/>
</dbReference>
<dbReference type="CDD" id="cd00077">
    <property type="entry name" value="HDc"/>
    <property type="match status" value="1"/>
</dbReference>
<dbReference type="InterPro" id="IPR006674">
    <property type="entry name" value="HD_domain"/>
</dbReference>
<comment type="caution">
    <text evidence="2">The sequence shown here is derived from an EMBL/GenBank/DDBJ whole genome shotgun (WGS) entry which is preliminary data.</text>
</comment>
<keyword evidence="3" id="KW-1185">Reference proteome</keyword>
<gene>
    <name evidence="2" type="ORF">ALIPUT_01279</name>
</gene>
<reference evidence="2" key="1">
    <citation type="submission" date="2007-10" db="EMBL/GenBank/DDBJ databases">
        <authorList>
            <person name="Fulton L."/>
            <person name="Clifton S."/>
            <person name="Fulton B."/>
            <person name="Xu J."/>
            <person name="Minx P."/>
            <person name="Pepin K.H."/>
            <person name="Johnson M."/>
            <person name="Thiruvilangam P."/>
            <person name="Bhonagiri V."/>
            <person name="Nash W.E."/>
            <person name="Mardis E.R."/>
            <person name="Wilson R.K."/>
        </authorList>
    </citation>
    <scope>NUCLEOTIDE SEQUENCE [LARGE SCALE GENOMIC DNA]</scope>
    <source>
        <strain evidence="2">DSM 17216</strain>
    </source>
</reference>
<name>B0MVZ2_9BACT</name>
<sequence>MEGTFFTKHMNKELQAYVEQAILPRYEHFDRAHGPEHARTVIEQSLALARHYQVDRQMVYAIAAYHDVGLEKGREMHHIHSGEILAADTKLRQWFSPQQIAVMREAVEDHRASSDHEPRTIYGRIVAEADRCIDPPTIVRRTIQYGLANYPELDREDQYRRCVDHLTHKYAEGGYLRLWIPESDNALRLARLRELIRNRQELRRLFDEIFDREMAANG</sequence>
<evidence type="ECO:0000259" key="1">
    <source>
        <dbReference type="Pfam" id="PF01966"/>
    </source>
</evidence>
<feature type="domain" description="HD" evidence="1">
    <location>
        <begin position="36"/>
        <end position="132"/>
    </location>
</feature>
<organism evidence="2 3">
    <name type="scientific">Alistipes putredinis DSM 17216</name>
    <dbReference type="NCBI Taxonomy" id="445970"/>
    <lineage>
        <taxon>Bacteria</taxon>
        <taxon>Pseudomonadati</taxon>
        <taxon>Bacteroidota</taxon>
        <taxon>Bacteroidia</taxon>
        <taxon>Bacteroidales</taxon>
        <taxon>Rikenellaceae</taxon>
        <taxon>Alistipes</taxon>
    </lineage>
</organism>
<dbReference type="InterPro" id="IPR003607">
    <property type="entry name" value="HD/PDEase_dom"/>
</dbReference>
<accession>B0MVZ2</accession>